<protein>
    <submittedName>
        <fullName evidence="1">Uncharacterized protein</fullName>
    </submittedName>
</protein>
<evidence type="ECO:0000313" key="1">
    <source>
        <dbReference type="EMBL" id="CUS41476.1"/>
    </source>
</evidence>
<dbReference type="EMBL" id="CZQC01000043">
    <property type="protein sequence ID" value="CUS41476.1"/>
    <property type="molecule type" value="Genomic_DNA"/>
</dbReference>
<proteinExistence type="predicted"/>
<accession>A0A170PLK9</accession>
<name>A0A170PLK9_9ZZZZ</name>
<dbReference type="AlphaFoldDB" id="A0A170PLK9"/>
<reference evidence="1" key="1">
    <citation type="submission" date="2015-10" db="EMBL/GenBank/DDBJ databases">
        <authorList>
            <person name="Gilbert D.G."/>
        </authorList>
    </citation>
    <scope>NUCLEOTIDE SEQUENCE</scope>
</reference>
<sequence length="38" mass="4182">MPVCYDAYHIRAVGLICLKNLLSIRILAGKHNDNGNQG</sequence>
<organism evidence="1">
    <name type="scientific">hydrothermal vent metagenome</name>
    <dbReference type="NCBI Taxonomy" id="652676"/>
    <lineage>
        <taxon>unclassified sequences</taxon>
        <taxon>metagenomes</taxon>
        <taxon>ecological metagenomes</taxon>
    </lineage>
</organism>
<gene>
    <name evidence="1" type="ORF">MGWOODY_Tha423</name>
</gene>